<gene>
    <name evidence="4" type="ORF">IE37_00148</name>
</gene>
<dbReference type="InterPro" id="IPR044911">
    <property type="entry name" value="V-type_ATPase_csu/dsu_dom_3"/>
</dbReference>
<organism evidence="4 5">
    <name type="scientific">Ruminococcus flavefaciens</name>
    <dbReference type="NCBI Taxonomy" id="1265"/>
    <lineage>
        <taxon>Bacteria</taxon>
        <taxon>Bacillati</taxon>
        <taxon>Bacillota</taxon>
        <taxon>Clostridia</taxon>
        <taxon>Eubacteriales</taxon>
        <taxon>Oscillospiraceae</taxon>
        <taxon>Ruminococcus</taxon>
    </lineage>
</organism>
<comment type="similarity">
    <text evidence="1">Belongs to the V-ATPase V0D/AC39 subunit family.</text>
</comment>
<comment type="caution">
    <text evidence="4">The sequence shown here is derived from an EMBL/GenBank/DDBJ whole genome shotgun (WGS) entry which is preliminary data.</text>
</comment>
<evidence type="ECO:0000313" key="5">
    <source>
        <dbReference type="Proteomes" id="UP000245720"/>
    </source>
</evidence>
<dbReference type="InterPro" id="IPR002843">
    <property type="entry name" value="ATPase_V0-cplx_csu/dsu"/>
</dbReference>
<dbReference type="Gene3D" id="1.10.132.50">
    <property type="entry name" value="ATP synthase (C/AC39) subunit, domain 3"/>
    <property type="match status" value="2"/>
</dbReference>
<dbReference type="STRING" id="1265.SAMN02910280_0715"/>
<dbReference type="Gene3D" id="1.20.1690.10">
    <property type="entry name" value="V-type ATP synthase subunit C domain"/>
    <property type="match status" value="1"/>
</dbReference>
<evidence type="ECO:0000256" key="2">
    <source>
        <dbReference type="ARBA" id="ARBA00022448"/>
    </source>
</evidence>
<proteinExistence type="inferred from homology"/>
<dbReference type="SUPFAM" id="SSF103486">
    <property type="entry name" value="V-type ATP synthase subunit C"/>
    <property type="match status" value="1"/>
</dbReference>
<evidence type="ECO:0000256" key="3">
    <source>
        <dbReference type="ARBA" id="ARBA00023065"/>
    </source>
</evidence>
<dbReference type="Pfam" id="PF01992">
    <property type="entry name" value="vATP-synt_AC39"/>
    <property type="match status" value="1"/>
</dbReference>
<evidence type="ECO:0000313" key="4">
    <source>
        <dbReference type="EMBL" id="PWJ15254.1"/>
    </source>
</evidence>
<sequence length="313" mass="34532">MNGTKYANAVGAVRAMENTLLSKSDIEQMINARSKAEISSISASKSGTSKPDDLNDVWAMLMEYAPDCKELEILLYRNDFHNLKAVLKAIISNRAPEHYYISPSNVGLKELTDAINTKDASGLPEYMRKTASEAYELVTRTLDGQLSDSLIDRASLEAMQKSAAHSGSEFMQKYAQLITACADIKTAYRCCLLGKSAQFMENAVCGSPELEKDALIKASLAGTEQLFSHLETTAYSDGAAFLKESAAKFEKWCDDVLMELAESARMLAFGSEPLAAYFIAKEAEIKNLRILSVCKEFGADKETITERMRKLYV</sequence>
<dbReference type="InterPro" id="IPR036079">
    <property type="entry name" value="ATPase_csu/dsu_sf"/>
</dbReference>
<dbReference type="AlphaFoldDB" id="A0A315Y732"/>
<dbReference type="RefSeq" id="WP_109725066.1">
    <property type="nucleotide sequence ID" value="NZ_QGDI01000001.1"/>
</dbReference>
<dbReference type="PANTHER" id="PTHR38682:SF1">
    <property type="entry name" value="V-TYPE ATP SYNTHASE SUBUNIT C"/>
    <property type="match status" value="1"/>
</dbReference>
<reference evidence="4 5" key="1">
    <citation type="submission" date="2018-05" db="EMBL/GenBank/DDBJ databases">
        <title>The Hungate 1000. A catalogue of reference genomes from the rumen microbiome.</title>
        <authorList>
            <person name="Kelly W."/>
        </authorList>
    </citation>
    <scope>NUCLEOTIDE SEQUENCE [LARGE SCALE GENOMIC DNA]</scope>
    <source>
        <strain evidence="4 5">SAb67</strain>
    </source>
</reference>
<name>A0A315Y732_RUMFL</name>
<protein>
    <submittedName>
        <fullName evidence="4">V/A-type H+-transporting ATPase subunit C</fullName>
    </submittedName>
</protein>
<dbReference type="OrthoDB" id="1653at2"/>
<keyword evidence="3" id="KW-0406">Ion transport</keyword>
<dbReference type="Proteomes" id="UP000245720">
    <property type="component" value="Unassembled WGS sequence"/>
</dbReference>
<evidence type="ECO:0000256" key="1">
    <source>
        <dbReference type="ARBA" id="ARBA00006709"/>
    </source>
</evidence>
<dbReference type="PANTHER" id="PTHR38682">
    <property type="entry name" value="V-TYPE ATP SYNTHASE SUBUNIT C"/>
    <property type="match status" value="1"/>
</dbReference>
<keyword evidence="2" id="KW-0813">Transport</keyword>
<dbReference type="InterPro" id="IPR035067">
    <property type="entry name" value="V-type_ATPase_csu/dsu"/>
</dbReference>
<dbReference type="InterPro" id="IPR050873">
    <property type="entry name" value="V-ATPase_V0D/AC39_subunit"/>
</dbReference>
<dbReference type="EMBL" id="QGDI01000001">
    <property type="protein sequence ID" value="PWJ15254.1"/>
    <property type="molecule type" value="Genomic_DNA"/>
</dbReference>
<dbReference type="GO" id="GO:0046961">
    <property type="term" value="F:proton-transporting ATPase activity, rotational mechanism"/>
    <property type="evidence" value="ECO:0007669"/>
    <property type="project" value="InterPro"/>
</dbReference>
<accession>A0A315Y732</accession>